<dbReference type="GO" id="GO:0016538">
    <property type="term" value="F:cyclin-dependent protein serine/threonine kinase regulator activity"/>
    <property type="evidence" value="ECO:0007669"/>
    <property type="project" value="TreeGrafter"/>
</dbReference>
<dbReference type="PANTHER" id="PTHR15615:SF36">
    <property type="entry name" value="PHO85 CYCLIN-5"/>
    <property type="match status" value="1"/>
</dbReference>
<gene>
    <name evidence="1" type="ORF">DEBURN_LOCUS7914</name>
</gene>
<dbReference type="Pfam" id="PF08613">
    <property type="entry name" value="Cyclin"/>
    <property type="match status" value="1"/>
</dbReference>
<protein>
    <submittedName>
        <fullName evidence="1">2414_t:CDS:1</fullName>
    </submittedName>
</protein>
<dbReference type="AlphaFoldDB" id="A0A9N9BL08"/>
<dbReference type="Proteomes" id="UP000789706">
    <property type="component" value="Unassembled WGS sequence"/>
</dbReference>
<reference evidence="1" key="1">
    <citation type="submission" date="2021-06" db="EMBL/GenBank/DDBJ databases">
        <authorList>
            <person name="Kallberg Y."/>
            <person name="Tangrot J."/>
            <person name="Rosling A."/>
        </authorList>
    </citation>
    <scope>NUCLEOTIDE SEQUENCE</scope>
    <source>
        <strain evidence="1">AZ414A</strain>
    </source>
</reference>
<sequence length="274" mass="31408">MCEIFTSNEAFNGVNTVQNVMLYDIPGFTKSILPTNNHQPNPQQLSNNPQEYLPNTTTHNGDQPTLSTNFLANNNNQQVHTTKFIIDSIWINFPVHSTAQVIPLRVFIQEILRRSRTSWSTLQTTLFYMVRVKPQIELLWSNSISSDQRTTNDSATCGRRMFLASLIVASKYLQDRNYSNYAWSKICGLPVQEINSIERRFLMLIGYNLFISENNFKHWSNLLNSHMMAISGSTENASGVTLKKEENQNITQFKQMLWMLRPQSAECSVQSVKG</sequence>
<keyword evidence="2" id="KW-1185">Reference proteome</keyword>
<proteinExistence type="predicted"/>
<comment type="caution">
    <text evidence="1">The sequence shown here is derived from an EMBL/GenBank/DDBJ whole genome shotgun (WGS) entry which is preliminary data.</text>
</comment>
<dbReference type="InterPro" id="IPR013922">
    <property type="entry name" value="Cyclin_PHO80-like"/>
</dbReference>
<evidence type="ECO:0000313" key="1">
    <source>
        <dbReference type="EMBL" id="CAG8567668.1"/>
    </source>
</evidence>
<accession>A0A9N9BL08</accession>
<dbReference type="EMBL" id="CAJVPK010001048">
    <property type="protein sequence ID" value="CAG8567668.1"/>
    <property type="molecule type" value="Genomic_DNA"/>
</dbReference>
<organism evidence="1 2">
    <name type="scientific">Diversispora eburnea</name>
    <dbReference type="NCBI Taxonomy" id="1213867"/>
    <lineage>
        <taxon>Eukaryota</taxon>
        <taxon>Fungi</taxon>
        <taxon>Fungi incertae sedis</taxon>
        <taxon>Mucoromycota</taxon>
        <taxon>Glomeromycotina</taxon>
        <taxon>Glomeromycetes</taxon>
        <taxon>Diversisporales</taxon>
        <taxon>Diversisporaceae</taxon>
        <taxon>Diversispora</taxon>
    </lineage>
</organism>
<dbReference type="GO" id="GO:0000307">
    <property type="term" value="C:cyclin-dependent protein kinase holoenzyme complex"/>
    <property type="evidence" value="ECO:0007669"/>
    <property type="project" value="TreeGrafter"/>
</dbReference>
<dbReference type="Gene3D" id="1.10.472.10">
    <property type="entry name" value="Cyclin-like"/>
    <property type="match status" value="1"/>
</dbReference>
<dbReference type="PANTHER" id="PTHR15615">
    <property type="match status" value="1"/>
</dbReference>
<dbReference type="GO" id="GO:0019901">
    <property type="term" value="F:protein kinase binding"/>
    <property type="evidence" value="ECO:0007669"/>
    <property type="project" value="InterPro"/>
</dbReference>
<dbReference type="GO" id="GO:0005634">
    <property type="term" value="C:nucleus"/>
    <property type="evidence" value="ECO:0007669"/>
    <property type="project" value="TreeGrafter"/>
</dbReference>
<dbReference type="CDD" id="cd20557">
    <property type="entry name" value="CYCLIN_ScPCL1-like"/>
    <property type="match status" value="1"/>
</dbReference>
<dbReference type="OrthoDB" id="286814at2759"/>
<name>A0A9N9BL08_9GLOM</name>
<evidence type="ECO:0000313" key="2">
    <source>
        <dbReference type="Proteomes" id="UP000789706"/>
    </source>
</evidence>